<reference evidence="3" key="1">
    <citation type="submission" date="2016-11" db="EMBL/GenBank/DDBJ databases">
        <authorList>
            <person name="Shukria A."/>
            <person name="Stevens D.C."/>
        </authorList>
    </citation>
    <scope>NUCLEOTIDE SEQUENCE [LARGE SCALE GENOMIC DNA]</scope>
    <source>
        <strain evidence="3">Cbfe23</strain>
    </source>
</reference>
<feature type="transmembrane region" description="Helical" evidence="1">
    <location>
        <begin position="167"/>
        <end position="190"/>
    </location>
</feature>
<accession>A0A1L9BFX8</accession>
<evidence type="ECO:0000256" key="1">
    <source>
        <dbReference type="SAM" id="Phobius"/>
    </source>
</evidence>
<dbReference type="STRING" id="83449.BON30_09700"/>
<keyword evidence="1" id="KW-0472">Membrane</keyword>
<comment type="caution">
    <text evidence="2">The sequence shown here is derived from an EMBL/GenBank/DDBJ whole genome shotgun (WGS) entry which is preliminary data.</text>
</comment>
<dbReference type="AlphaFoldDB" id="A0A1L9BFX8"/>
<name>A0A1L9BFX8_9BACT</name>
<feature type="transmembrane region" description="Helical" evidence="1">
    <location>
        <begin position="83"/>
        <end position="104"/>
    </location>
</feature>
<gene>
    <name evidence="2" type="ORF">BON30_09700</name>
</gene>
<proteinExistence type="predicted"/>
<sequence length="214" mass="22809">MTPPAAPAPQRSPLPRGLRFAAFVCLVLSAFTGFFALSECLGLSQLEDTRSAAHFSLVGVPELDARIAKAQLSALQSQRESRALFLGALSVVCSLAFVSAGRLLRPDGLPLERMRRMLAGSTIAAALLRTIDGAQNAVIARRMGPIIADALKTLPEFQGPTAAPLEVMAWLLPATTIGFTALIAGSFAVLGQYFQSERVRQAISLRDGRFANED</sequence>
<evidence type="ECO:0000313" key="3">
    <source>
        <dbReference type="Proteomes" id="UP000182229"/>
    </source>
</evidence>
<keyword evidence="1" id="KW-1133">Transmembrane helix</keyword>
<keyword evidence="1" id="KW-0812">Transmembrane</keyword>
<organism evidence="2 3">
    <name type="scientific">Cystobacter ferrugineus</name>
    <dbReference type="NCBI Taxonomy" id="83449"/>
    <lineage>
        <taxon>Bacteria</taxon>
        <taxon>Pseudomonadati</taxon>
        <taxon>Myxococcota</taxon>
        <taxon>Myxococcia</taxon>
        <taxon>Myxococcales</taxon>
        <taxon>Cystobacterineae</taxon>
        <taxon>Archangiaceae</taxon>
        <taxon>Cystobacter</taxon>
    </lineage>
</organism>
<protein>
    <submittedName>
        <fullName evidence="2">Uncharacterized protein</fullName>
    </submittedName>
</protein>
<dbReference type="Proteomes" id="UP000182229">
    <property type="component" value="Unassembled WGS sequence"/>
</dbReference>
<dbReference type="OrthoDB" id="5524066at2"/>
<dbReference type="EMBL" id="MPIN01000002">
    <property type="protein sequence ID" value="OJH41153.1"/>
    <property type="molecule type" value="Genomic_DNA"/>
</dbReference>
<keyword evidence="3" id="KW-1185">Reference proteome</keyword>
<feature type="transmembrane region" description="Helical" evidence="1">
    <location>
        <begin position="20"/>
        <end position="41"/>
    </location>
</feature>
<evidence type="ECO:0000313" key="2">
    <source>
        <dbReference type="EMBL" id="OJH41153.1"/>
    </source>
</evidence>
<dbReference type="RefSeq" id="WP_071897586.1">
    <property type="nucleotide sequence ID" value="NZ_MPIN01000002.1"/>
</dbReference>
<reference evidence="2 3" key="2">
    <citation type="submission" date="2016-12" db="EMBL/GenBank/DDBJ databases">
        <title>Draft Genome Sequence of Cystobacter ferrugineus Strain Cbfe23.</title>
        <authorList>
            <person name="Akbar S."/>
            <person name="Dowd S.E."/>
            <person name="Stevens D.C."/>
        </authorList>
    </citation>
    <scope>NUCLEOTIDE SEQUENCE [LARGE SCALE GENOMIC DNA]</scope>
    <source>
        <strain evidence="2 3">Cbfe23</strain>
    </source>
</reference>